<evidence type="ECO:0000313" key="10">
    <source>
        <dbReference type="Proteomes" id="UP000756530"/>
    </source>
</evidence>
<dbReference type="PROSITE" id="PS50928">
    <property type="entry name" value="ABC_TM1"/>
    <property type="match status" value="1"/>
</dbReference>
<keyword evidence="2 7" id="KW-0813">Transport</keyword>
<evidence type="ECO:0000256" key="7">
    <source>
        <dbReference type="RuleBase" id="RU363032"/>
    </source>
</evidence>
<dbReference type="CDD" id="cd06261">
    <property type="entry name" value="TM_PBP2"/>
    <property type="match status" value="1"/>
</dbReference>
<keyword evidence="6 7" id="KW-0472">Membrane</keyword>
<evidence type="ECO:0000256" key="3">
    <source>
        <dbReference type="ARBA" id="ARBA00022475"/>
    </source>
</evidence>
<dbReference type="EMBL" id="JAHUZE010000001">
    <property type="protein sequence ID" value="MBV7378442.1"/>
    <property type="molecule type" value="Genomic_DNA"/>
</dbReference>
<feature type="domain" description="ABC transmembrane type-1" evidence="8">
    <location>
        <begin position="31"/>
        <end position="211"/>
    </location>
</feature>
<dbReference type="InterPro" id="IPR000515">
    <property type="entry name" value="MetI-like"/>
</dbReference>
<comment type="similarity">
    <text evidence="7">Belongs to the binding-protein-dependent transport system permease family.</text>
</comment>
<comment type="caution">
    <text evidence="9">The sequence shown here is derived from an EMBL/GenBank/DDBJ whole genome shotgun (WGS) entry which is preliminary data.</text>
</comment>
<gene>
    <name evidence="9" type="ORF">KJP28_05855</name>
</gene>
<accession>A0ABS6SZN0</accession>
<keyword evidence="5 7" id="KW-1133">Transmembrane helix</keyword>
<dbReference type="PANTHER" id="PTHR30151">
    <property type="entry name" value="ALKANE SULFONATE ABC TRANSPORTER-RELATED, MEMBRANE SUBUNIT"/>
    <property type="match status" value="1"/>
</dbReference>
<dbReference type="PANTHER" id="PTHR30151:SF38">
    <property type="entry name" value="ALIPHATIC SULFONATES TRANSPORT PERMEASE PROTEIN SSUC-RELATED"/>
    <property type="match status" value="1"/>
</dbReference>
<comment type="subcellular location">
    <subcellularLocation>
        <location evidence="1 7">Cell membrane</location>
        <topology evidence="1 7">Multi-pass membrane protein</topology>
    </subcellularLocation>
</comment>
<proteinExistence type="inferred from homology"/>
<dbReference type="Proteomes" id="UP000756530">
    <property type="component" value="Unassembled WGS sequence"/>
</dbReference>
<dbReference type="Pfam" id="PF00528">
    <property type="entry name" value="BPD_transp_1"/>
    <property type="match status" value="1"/>
</dbReference>
<evidence type="ECO:0000313" key="9">
    <source>
        <dbReference type="EMBL" id="MBV7378442.1"/>
    </source>
</evidence>
<evidence type="ECO:0000256" key="4">
    <source>
        <dbReference type="ARBA" id="ARBA00022692"/>
    </source>
</evidence>
<sequence length="225" mass="24847">MLAAHRLFPAPLAVFQEIWMLGTERYLFADLGKTLGRAALAFVAAMTIGVLIGGALGRARTLDKLFSSWILIGLNVPAIVVAIACYIWLGLSEFALILAVTINKAPLVAVTMREGVRALDAGLSELALAYRVPFWRRIRLFVVPQLMPFVLTAARTGLSLIWKIVLVFEVLGSDGGVGFRIGVYFQNFDITGILAYTLTFMAVVIAFEYLVMRPLEQRILGWRRA</sequence>
<feature type="transmembrane region" description="Helical" evidence="7">
    <location>
        <begin position="38"/>
        <end position="57"/>
    </location>
</feature>
<reference evidence="9 10" key="1">
    <citation type="submission" date="2021-05" db="EMBL/GenBank/DDBJ databases">
        <title>Culturable bacteria isolated from Daya Bay.</title>
        <authorList>
            <person name="Zheng W."/>
            <person name="Yu S."/>
            <person name="Huang Y."/>
        </authorList>
    </citation>
    <scope>NUCLEOTIDE SEQUENCE [LARGE SCALE GENOMIC DNA]</scope>
    <source>
        <strain evidence="9 10">DP4N28-5</strain>
    </source>
</reference>
<evidence type="ECO:0000256" key="5">
    <source>
        <dbReference type="ARBA" id="ARBA00022989"/>
    </source>
</evidence>
<keyword evidence="3" id="KW-1003">Cell membrane</keyword>
<evidence type="ECO:0000259" key="8">
    <source>
        <dbReference type="PROSITE" id="PS50928"/>
    </source>
</evidence>
<keyword evidence="4 7" id="KW-0812">Transmembrane</keyword>
<keyword evidence="10" id="KW-1185">Reference proteome</keyword>
<protein>
    <submittedName>
        <fullName evidence="9">ABC transporter permease subunit</fullName>
    </submittedName>
</protein>
<feature type="transmembrane region" description="Helical" evidence="7">
    <location>
        <begin position="69"/>
        <end position="89"/>
    </location>
</feature>
<evidence type="ECO:0000256" key="6">
    <source>
        <dbReference type="ARBA" id="ARBA00023136"/>
    </source>
</evidence>
<evidence type="ECO:0000256" key="2">
    <source>
        <dbReference type="ARBA" id="ARBA00022448"/>
    </source>
</evidence>
<feature type="transmembrane region" description="Helical" evidence="7">
    <location>
        <begin position="188"/>
        <end position="211"/>
    </location>
</feature>
<organism evidence="9 10">
    <name type="scientific">Maritimibacter dapengensis</name>
    <dbReference type="NCBI Taxonomy" id="2836868"/>
    <lineage>
        <taxon>Bacteria</taxon>
        <taxon>Pseudomonadati</taxon>
        <taxon>Pseudomonadota</taxon>
        <taxon>Alphaproteobacteria</taxon>
        <taxon>Rhodobacterales</taxon>
        <taxon>Roseobacteraceae</taxon>
        <taxon>Maritimibacter</taxon>
    </lineage>
</organism>
<name>A0ABS6SZN0_9RHOB</name>
<evidence type="ECO:0000256" key="1">
    <source>
        <dbReference type="ARBA" id="ARBA00004651"/>
    </source>
</evidence>